<evidence type="ECO:0000256" key="1">
    <source>
        <dbReference type="ARBA" id="ARBA00001947"/>
    </source>
</evidence>
<dbReference type="SUPFAM" id="SSF53187">
    <property type="entry name" value="Zn-dependent exopeptidases"/>
    <property type="match status" value="1"/>
</dbReference>
<dbReference type="EMBL" id="LBPP01000013">
    <property type="protein sequence ID" value="KKP60417.1"/>
    <property type="molecule type" value="Genomic_DNA"/>
</dbReference>
<dbReference type="STRING" id="1618477.UR54_C0013G0008"/>
<dbReference type="SUPFAM" id="SSF55031">
    <property type="entry name" value="Bacterial exopeptidase dimerisation domain"/>
    <property type="match status" value="1"/>
</dbReference>
<proteinExistence type="predicted"/>
<dbReference type="Pfam" id="PF01546">
    <property type="entry name" value="Peptidase_M20"/>
    <property type="match status" value="1"/>
</dbReference>
<name>A0A0G0DZ25_9BACT</name>
<dbReference type="PANTHER" id="PTHR42994">
    <property type="entry name" value="PEPTIDASE T"/>
    <property type="match status" value="1"/>
</dbReference>
<dbReference type="InterPro" id="IPR002933">
    <property type="entry name" value="Peptidase_M20"/>
</dbReference>
<sequence length="314" mass="35003">MDKIVDLFLKLVQIDSPSGKEKNMILFIIDWAKKQNLSYQVDKLGNVLVKNQGKGKPILFCVHLDTVQPGEGIKSVIKNGRIKSAGDTILGADNKVALASLLIAVEEYLENNSNQKSFELLFTVKEETGGGIENFPFKWLKSKKGLVFDCAKPLGNIILSSPYIISFKTEFIGQSTHASTPEKGKNALLPAIKSLNKLIIGKTDKNTKINIGLNESKKYQTKLIFKTYGFCPGYKHNKSSEFIKNISGVFKDLNIKTQFDYSFGVSDANILNNHGIEIINLGDGVIDSHTIREQIEVKTLIQLKEIIKKIFDYS</sequence>
<comment type="cofactor">
    <cofactor evidence="1">
        <name>Zn(2+)</name>
        <dbReference type="ChEBI" id="CHEBI:29105"/>
    </cofactor>
</comment>
<comment type="caution">
    <text evidence="3">The sequence shown here is derived from an EMBL/GenBank/DDBJ whole genome shotgun (WGS) entry which is preliminary data.</text>
</comment>
<reference evidence="3 4" key="1">
    <citation type="journal article" date="2015" name="Nature">
        <title>rRNA introns, odd ribosomes, and small enigmatic genomes across a large radiation of phyla.</title>
        <authorList>
            <person name="Brown C.T."/>
            <person name="Hug L.A."/>
            <person name="Thomas B.C."/>
            <person name="Sharon I."/>
            <person name="Castelle C.J."/>
            <person name="Singh A."/>
            <person name="Wilkins M.J."/>
            <person name="Williams K.H."/>
            <person name="Banfield J.F."/>
        </authorList>
    </citation>
    <scope>NUCLEOTIDE SEQUENCE [LARGE SCALE GENOMIC DNA]</scope>
</reference>
<dbReference type="AlphaFoldDB" id="A0A0G0DZ25"/>
<evidence type="ECO:0000313" key="4">
    <source>
        <dbReference type="Proteomes" id="UP000034688"/>
    </source>
</evidence>
<dbReference type="Proteomes" id="UP000034688">
    <property type="component" value="Unassembled WGS sequence"/>
</dbReference>
<evidence type="ECO:0000256" key="2">
    <source>
        <dbReference type="ARBA" id="ARBA00022833"/>
    </source>
</evidence>
<protein>
    <submittedName>
        <fullName evidence="3">Peptidase T-like protein</fullName>
    </submittedName>
</protein>
<dbReference type="Gene3D" id="3.40.630.10">
    <property type="entry name" value="Zn peptidases"/>
    <property type="match status" value="1"/>
</dbReference>
<organism evidence="3 4">
    <name type="scientific">Candidatus Roizmanbacteria bacterium GW2011_GWA2_34_18</name>
    <dbReference type="NCBI Taxonomy" id="1618477"/>
    <lineage>
        <taxon>Bacteria</taxon>
        <taxon>Candidatus Roizmaniibacteriota</taxon>
    </lineage>
</organism>
<gene>
    <name evidence="3" type="ORF">UR54_C0013G0008</name>
</gene>
<dbReference type="PANTHER" id="PTHR42994:SF2">
    <property type="entry name" value="PEPTIDASE"/>
    <property type="match status" value="1"/>
</dbReference>
<dbReference type="GO" id="GO:0016787">
    <property type="term" value="F:hydrolase activity"/>
    <property type="evidence" value="ECO:0007669"/>
    <property type="project" value="InterPro"/>
</dbReference>
<keyword evidence="2" id="KW-0862">Zinc</keyword>
<evidence type="ECO:0000313" key="3">
    <source>
        <dbReference type="EMBL" id="KKP60417.1"/>
    </source>
</evidence>
<dbReference type="InterPro" id="IPR036264">
    <property type="entry name" value="Bact_exopeptidase_dim_dom"/>
</dbReference>
<accession>A0A0G0DZ25</accession>
<dbReference type="Gene3D" id="3.30.70.360">
    <property type="match status" value="1"/>
</dbReference>